<dbReference type="Proteomes" id="UP001169027">
    <property type="component" value="Unassembled WGS sequence"/>
</dbReference>
<dbReference type="EMBL" id="JAUKVY010000016">
    <property type="protein sequence ID" value="MDO1534934.1"/>
    <property type="molecule type" value="Genomic_DNA"/>
</dbReference>
<name>A0ABT8S9F0_9BURK</name>
<reference evidence="2" key="1">
    <citation type="submission" date="2023-06" db="EMBL/GenBank/DDBJ databases">
        <authorList>
            <person name="Jiang Y."/>
            <person name="Liu Q."/>
        </authorList>
    </citation>
    <scope>NUCLEOTIDE SEQUENCE</scope>
    <source>
        <strain evidence="2">CGMCC 1.12090</strain>
    </source>
</reference>
<feature type="compositionally biased region" description="Low complexity" evidence="1">
    <location>
        <begin position="36"/>
        <end position="56"/>
    </location>
</feature>
<organism evidence="2 3">
    <name type="scientific">Variovorax ginsengisoli</name>
    <dbReference type="NCBI Taxonomy" id="363844"/>
    <lineage>
        <taxon>Bacteria</taxon>
        <taxon>Pseudomonadati</taxon>
        <taxon>Pseudomonadota</taxon>
        <taxon>Betaproteobacteria</taxon>
        <taxon>Burkholderiales</taxon>
        <taxon>Comamonadaceae</taxon>
        <taxon>Variovorax</taxon>
    </lineage>
</organism>
<sequence>MRMLGLAGLLVALVVVGLLARKQLGGVAAPVLPAASAGAGEARAPNPQQIQQQFKQSLDAAMQARPVPDDN</sequence>
<evidence type="ECO:0000313" key="2">
    <source>
        <dbReference type="EMBL" id="MDO1534934.1"/>
    </source>
</evidence>
<accession>A0ABT8S9F0</accession>
<feature type="region of interest" description="Disordered" evidence="1">
    <location>
        <begin position="36"/>
        <end position="71"/>
    </location>
</feature>
<protein>
    <submittedName>
        <fullName evidence="2">Uncharacterized protein</fullName>
    </submittedName>
</protein>
<gene>
    <name evidence="2" type="ORF">Q2T77_21810</name>
</gene>
<keyword evidence="3" id="KW-1185">Reference proteome</keyword>
<proteinExistence type="predicted"/>
<evidence type="ECO:0000313" key="3">
    <source>
        <dbReference type="Proteomes" id="UP001169027"/>
    </source>
</evidence>
<comment type="caution">
    <text evidence="2">The sequence shown here is derived from an EMBL/GenBank/DDBJ whole genome shotgun (WGS) entry which is preliminary data.</text>
</comment>
<evidence type="ECO:0000256" key="1">
    <source>
        <dbReference type="SAM" id="MobiDB-lite"/>
    </source>
</evidence>